<keyword evidence="1" id="KW-1133">Transmembrane helix</keyword>
<dbReference type="RefSeq" id="WP_206937491.1">
    <property type="nucleotide sequence ID" value="NZ_JAFLNF010000001.1"/>
</dbReference>
<feature type="transmembrane region" description="Helical" evidence="1">
    <location>
        <begin position="144"/>
        <end position="161"/>
    </location>
</feature>
<feature type="domain" description="Heparan-alpha-glucosaminide N-acetyltransferase catalytic" evidence="2">
    <location>
        <begin position="22"/>
        <end position="244"/>
    </location>
</feature>
<feature type="transmembrane region" description="Helical" evidence="1">
    <location>
        <begin position="23"/>
        <end position="42"/>
    </location>
</feature>
<accession>A0A939J577</accession>
<dbReference type="Proteomes" id="UP000664779">
    <property type="component" value="Unassembled WGS sequence"/>
</dbReference>
<keyword evidence="4" id="KW-1185">Reference proteome</keyword>
<gene>
    <name evidence="3" type="ORF">J0X15_01045</name>
</gene>
<feature type="transmembrane region" description="Helical" evidence="1">
    <location>
        <begin position="189"/>
        <end position="206"/>
    </location>
</feature>
<comment type="caution">
    <text evidence="3">The sequence shown here is derived from an EMBL/GenBank/DDBJ whole genome shotgun (WGS) entry which is preliminary data.</text>
</comment>
<reference evidence="3" key="1">
    <citation type="submission" date="2021-03" db="EMBL/GenBank/DDBJ databases">
        <title>Roseibium sp. CAU 1637 isolated from Incheon.</title>
        <authorList>
            <person name="Kim W."/>
        </authorList>
    </citation>
    <scope>NUCLEOTIDE SEQUENCE</scope>
    <source>
        <strain evidence="3">CAU 1637</strain>
    </source>
</reference>
<evidence type="ECO:0000256" key="1">
    <source>
        <dbReference type="SAM" id="Phobius"/>
    </source>
</evidence>
<evidence type="ECO:0000259" key="2">
    <source>
        <dbReference type="Pfam" id="PF07786"/>
    </source>
</evidence>
<evidence type="ECO:0000313" key="3">
    <source>
        <dbReference type="EMBL" id="MBO0343792.1"/>
    </source>
</evidence>
<feature type="transmembrane region" description="Helical" evidence="1">
    <location>
        <begin position="120"/>
        <end position="139"/>
    </location>
</feature>
<dbReference type="Pfam" id="PF07786">
    <property type="entry name" value="HGSNAT_cat"/>
    <property type="match status" value="1"/>
</dbReference>
<keyword evidence="1" id="KW-0812">Transmembrane</keyword>
<sequence length="338" mass="36671">MTHVSDGKALPPPHGADNRSGRLAIFDGLRGFAILAMIVYHLSWDLSWFAYVNWQVSSDASWRAFAASIAGSFLFLSGVSLSLANDGGIRWHSFWKREVVLVVAASAVSAITWFTFDQNFVRFGILHCLAAGSLLAVVFTRLPAFVTLVAAALAGLLPLLIDTPQLDGDLWLWTGLGTPDHGAVDYVPLSPWLGLILLGIGLTRLLRATDLWIRLADIKLQGIAGRLLIFLGQKSLIIYLVHQPMLYGAVWLIAATFGAPDRSVESFIGSCTANCADLYGDAKTCEAACRCTQTDLADAGRWQPLVQTPNDPALRGALNDAYEMCLRQHPPALTPLPE</sequence>
<protein>
    <submittedName>
        <fullName evidence="3">DUF1624 domain-containing protein</fullName>
    </submittedName>
</protein>
<evidence type="ECO:0000313" key="4">
    <source>
        <dbReference type="Proteomes" id="UP000664779"/>
    </source>
</evidence>
<dbReference type="AlphaFoldDB" id="A0A939J577"/>
<feature type="transmembrane region" description="Helical" evidence="1">
    <location>
        <begin position="236"/>
        <end position="257"/>
    </location>
</feature>
<feature type="transmembrane region" description="Helical" evidence="1">
    <location>
        <begin position="95"/>
        <end position="114"/>
    </location>
</feature>
<dbReference type="EMBL" id="JAFLNF010000001">
    <property type="protein sequence ID" value="MBO0343792.1"/>
    <property type="molecule type" value="Genomic_DNA"/>
</dbReference>
<keyword evidence="1" id="KW-0472">Membrane</keyword>
<organism evidence="3 4">
    <name type="scientific">Roseibium limicola</name>
    <dbReference type="NCBI Taxonomy" id="2816037"/>
    <lineage>
        <taxon>Bacteria</taxon>
        <taxon>Pseudomonadati</taxon>
        <taxon>Pseudomonadota</taxon>
        <taxon>Alphaproteobacteria</taxon>
        <taxon>Hyphomicrobiales</taxon>
        <taxon>Stappiaceae</taxon>
        <taxon>Roseibium</taxon>
    </lineage>
</organism>
<dbReference type="InterPro" id="IPR012429">
    <property type="entry name" value="HGSNAT_cat"/>
</dbReference>
<proteinExistence type="predicted"/>
<name>A0A939J577_9HYPH</name>
<feature type="transmembrane region" description="Helical" evidence="1">
    <location>
        <begin position="62"/>
        <end position="83"/>
    </location>
</feature>